<evidence type="ECO:0000313" key="2">
    <source>
        <dbReference type="Proteomes" id="UP000315295"/>
    </source>
</evidence>
<accession>A0A540N4S9</accession>
<organism evidence="1 2">
    <name type="scientific">Malus baccata</name>
    <name type="common">Siberian crab apple</name>
    <name type="synonym">Pyrus baccata</name>
    <dbReference type="NCBI Taxonomy" id="106549"/>
    <lineage>
        <taxon>Eukaryota</taxon>
        <taxon>Viridiplantae</taxon>
        <taxon>Streptophyta</taxon>
        <taxon>Embryophyta</taxon>
        <taxon>Tracheophyta</taxon>
        <taxon>Spermatophyta</taxon>
        <taxon>Magnoliopsida</taxon>
        <taxon>eudicotyledons</taxon>
        <taxon>Gunneridae</taxon>
        <taxon>Pentapetalae</taxon>
        <taxon>rosids</taxon>
        <taxon>fabids</taxon>
        <taxon>Rosales</taxon>
        <taxon>Rosaceae</taxon>
        <taxon>Amygdaloideae</taxon>
        <taxon>Maleae</taxon>
        <taxon>Malus</taxon>
    </lineage>
</organism>
<evidence type="ECO:0000313" key="1">
    <source>
        <dbReference type="EMBL" id="TQE06066.1"/>
    </source>
</evidence>
<dbReference type="Proteomes" id="UP000315295">
    <property type="component" value="Unassembled WGS sequence"/>
</dbReference>
<sequence length="68" mass="7856">MSKGWREVKYSADADLLSMKHRPNEFKNLATLFDCELENLFKFNFLSSLQGIQSLALQSTEIAFIKKL</sequence>
<dbReference type="STRING" id="106549.A0A540N4S9"/>
<reference evidence="1 2" key="1">
    <citation type="journal article" date="2019" name="G3 (Bethesda)">
        <title>Sequencing of a Wild Apple (Malus baccata) Genome Unravels the Differences Between Cultivated and Wild Apple Species Regarding Disease Resistance and Cold Tolerance.</title>
        <authorList>
            <person name="Chen X."/>
        </authorList>
    </citation>
    <scope>NUCLEOTIDE SEQUENCE [LARGE SCALE GENOMIC DNA]</scope>
    <source>
        <strain evidence="2">cv. Shandingzi</strain>
        <tissue evidence="1">Leaves</tissue>
    </source>
</reference>
<proteinExistence type="predicted"/>
<protein>
    <submittedName>
        <fullName evidence="1">Uncharacterized protein</fullName>
    </submittedName>
</protein>
<comment type="caution">
    <text evidence="1">The sequence shown here is derived from an EMBL/GenBank/DDBJ whole genome shotgun (WGS) entry which is preliminary data.</text>
</comment>
<gene>
    <name evidence="1" type="ORF">C1H46_008376</name>
</gene>
<dbReference type="AlphaFoldDB" id="A0A540N4S9"/>
<dbReference type="EMBL" id="VIEB01000111">
    <property type="protein sequence ID" value="TQE06066.1"/>
    <property type="molecule type" value="Genomic_DNA"/>
</dbReference>
<name>A0A540N4S9_MALBA</name>
<keyword evidence="2" id="KW-1185">Reference proteome</keyword>